<keyword evidence="2" id="KW-1185">Reference proteome</keyword>
<dbReference type="AlphaFoldDB" id="A0AAV9Q8Z9"/>
<proteinExistence type="predicted"/>
<gene>
    <name evidence="1" type="ORF">LTR25_004715</name>
</gene>
<evidence type="ECO:0008006" key="3">
    <source>
        <dbReference type="Google" id="ProtNLM"/>
    </source>
</evidence>
<reference evidence="1 2" key="1">
    <citation type="submission" date="2023-06" db="EMBL/GenBank/DDBJ databases">
        <title>Black Yeasts Isolated from many extreme environments.</title>
        <authorList>
            <person name="Coleine C."/>
            <person name="Stajich J.E."/>
            <person name="Selbmann L."/>
        </authorList>
    </citation>
    <scope>NUCLEOTIDE SEQUENCE [LARGE SCALE GENOMIC DNA]</scope>
    <source>
        <strain evidence="1 2">CCFEE 5887</strain>
    </source>
</reference>
<protein>
    <recommendedName>
        <fullName evidence="3">ABM domain-containing protein</fullName>
    </recommendedName>
</protein>
<comment type="caution">
    <text evidence="1">The sequence shown here is derived from an EMBL/GenBank/DDBJ whole genome shotgun (WGS) entry which is preliminary data.</text>
</comment>
<organism evidence="1 2">
    <name type="scientific">Vermiconidia calcicola</name>
    <dbReference type="NCBI Taxonomy" id="1690605"/>
    <lineage>
        <taxon>Eukaryota</taxon>
        <taxon>Fungi</taxon>
        <taxon>Dikarya</taxon>
        <taxon>Ascomycota</taxon>
        <taxon>Pezizomycotina</taxon>
        <taxon>Dothideomycetes</taxon>
        <taxon>Dothideomycetidae</taxon>
        <taxon>Mycosphaerellales</taxon>
        <taxon>Extremaceae</taxon>
        <taxon>Vermiconidia</taxon>
    </lineage>
</organism>
<evidence type="ECO:0000313" key="1">
    <source>
        <dbReference type="EMBL" id="KAK5537463.1"/>
    </source>
</evidence>
<dbReference type="Proteomes" id="UP001345827">
    <property type="component" value="Unassembled WGS sequence"/>
</dbReference>
<dbReference type="EMBL" id="JAXLQG010000007">
    <property type="protein sequence ID" value="KAK5537463.1"/>
    <property type="molecule type" value="Genomic_DNA"/>
</dbReference>
<sequence>MAPERGDRLYEFLPIASKDGLLSATLEGFKTFITKTEEAAQAAGLEPALAHPIYDYGKQNETVILAIWRSQKHHDELGKHPSFEPAHRFLVENIVPNLAQLPQPFYVPLPEAQIHFDLAGEKETPCIDRKTQTYRYILNTILGHAQSFYSCILTRCLTVVIELALVEQANRSSIAEKLEAVLADVEKKDKSFLGWFYGYPEKDAEDSDQHLVVGVRWNLPRSEKIEQQERVYTAILEALDGIGTVSRRRILFIK</sequence>
<name>A0AAV9Q8Z9_9PEZI</name>
<accession>A0AAV9Q8Z9</accession>
<evidence type="ECO:0000313" key="2">
    <source>
        <dbReference type="Proteomes" id="UP001345827"/>
    </source>
</evidence>